<dbReference type="Gene3D" id="2.60.120.430">
    <property type="entry name" value="Galactose-binding lectin"/>
    <property type="match status" value="1"/>
</dbReference>
<reference evidence="1 2" key="1">
    <citation type="submission" date="2020-08" db="EMBL/GenBank/DDBJ databases">
        <title>Winogradskyella ouciana sp. nov., isolated from the hadal seawater of the Mariana Trench.</title>
        <authorList>
            <person name="He X."/>
        </authorList>
    </citation>
    <scope>NUCLEOTIDE SEQUENCE [LARGE SCALE GENOMIC DNA]</scope>
    <source>
        <strain evidence="1 2">KCTC 22026</strain>
    </source>
</reference>
<gene>
    <name evidence="1" type="ORF">H6H04_13460</name>
</gene>
<comment type="caution">
    <text evidence="1">The sequence shown here is derived from an EMBL/GenBank/DDBJ whole genome shotgun (WGS) entry which is preliminary data.</text>
</comment>
<dbReference type="CDD" id="cd00146">
    <property type="entry name" value="PKD"/>
    <property type="match status" value="1"/>
</dbReference>
<dbReference type="Proteomes" id="UP000607435">
    <property type="component" value="Unassembled WGS sequence"/>
</dbReference>
<name>A0ABR6Y3U6_9FLAO</name>
<dbReference type="EMBL" id="JACOME010000004">
    <property type="protein sequence ID" value="MBC3847397.1"/>
    <property type="molecule type" value="Genomic_DNA"/>
</dbReference>
<evidence type="ECO:0008006" key="3">
    <source>
        <dbReference type="Google" id="ProtNLM"/>
    </source>
</evidence>
<organism evidence="1 2">
    <name type="scientific">Winogradskyella echinorum</name>
    <dbReference type="NCBI Taxonomy" id="538189"/>
    <lineage>
        <taxon>Bacteria</taxon>
        <taxon>Pseudomonadati</taxon>
        <taxon>Bacteroidota</taxon>
        <taxon>Flavobacteriia</taxon>
        <taxon>Flavobacteriales</taxon>
        <taxon>Flavobacteriaceae</taxon>
        <taxon>Winogradskyella</taxon>
    </lineage>
</organism>
<protein>
    <recommendedName>
        <fullName evidence="3">PKD domain-containing protein</fullName>
    </recommendedName>
</protein>
<dbReference type="RefSeq" id="WP_186846516.1">
    <property type="nucleotide sequence ID" value="NZ_JACOME010000004.1"/>
</dbReference>
<dbReference type="SUPFAM" id="SSF49785">
    <property type="entry name" value="Galactose-binding domain-like"/>
    <property type="match status" value="1"/>
</dbReference>
<accession>A0ABR6Y3U6</accession>
<dbReference type="PROSITE" id="PS51257">
    <property type="entry name" value="PROKAR_LIPOPROTEIN"/>
    <property type="match status" value="1"/>
</dbReference>
<evidence type="ECO:0000313" key="2">
    <source>
        <dbReference type="Proteomes" id="UP000607435"/>
    </source>
</evidence>
<keyword evidence="2" id="KW-1185">Reference proteome</keyword>
<proteinExistence type="predicted"/>
<dbReference type="InterPro" id="IPR008979">
    <property type="entry name" value="Galactose-bd-like_sf"/>
</dbReference>
<dbReference type="SUPFAM" id="SSF49299">
    <property type="entry name" value="PKD domain"/>
    <property type="match status" value="1"/>
</dbReference>
<sequence>MKNIKLILASFFLIAFLGCEEDERSTQFVDNADAPSEVVLQFRTTQDNSGLVTITPTAVGATKFDILFGDGSGESVSLDPGESVDNVYPEGTHTVTVTATSINGLTTQAEQQLVVSFQAPQNLVVTIENDAAVSKQVNVTATADFAMSYDVYFGEPGEDTPVSGNIGDTVSYIYQEAGTYTITVVAMGSAIETTTYTEAFEVTAIEAPVVSAPAPPARNDADVISIFSAAYNDVPDTNYFPDWGQGGQGSSWAMYNLDGDDMLQYINLSYQGIALADGTTVDVSQMEYLHLDVWTAEAVTDIETSLINNASGTVTEAPITSALTPNSWTSIEIPISDYTDQGLTVTEIFQLKFVGTPWAAGTVFIDNIYFWKNPSVLNNLPVTFDNANLNYTWSGFGDPGFGPIPATVIANPDQTGINTTSNVLEIQKPSGSQVWAGASMALDGPIDFATNGTTLTIKVWSPRVGVPILLKTEDPSSPADGNGNPSVFAEVIANTTTANQWEELSFDMTTFGGFNTAINYENVIIFPDFGNLGQGETFYFDDIEFASKKFPINFETNALDYTWSGFGDPGFGPIPATVIANPNSSGINTSSNVLEIQKPTGSQVWAGASMPLDAPVDFAYGTIVKIKVWSPRSGVPVLFKMEDVNSPPDGNGNPSVFVEVIGTTTIANGWEEVSFDLTSFTAFSTSIEYSNVIVFPDFGNLGQGETFYFDDFILTN</sequence>
<evidence type="ECO:0000313" key="1">
    <source>
        <dbReference type="EMBL" id="MBC3847397.1"/>
    </source>
</evidence>
<dbReference type="InterPro" id="IPR035986">
    <property type="entry name" value="PKD_dom_sf"/>
</dbReference>